<dbReference type="Pfam" id="PF19444">
    <property type="entry name" value="MTP_lip_bd"/>
    <property type="match status" value="1"/>
</dbReference>
<evidence type="ECO:0000256" key="1">
    <source>
        <dbReference type="ARBA" id="ARBA00004240"/>
    </source>
</evidence>
<dbReference type="InterPro" id="IPR001747">
    <property type="entry name" value="Vitellogenin_N"/>
</dbReference>
<dbReference type="EMBL" id="GECZ01024848">
    <property type="protein sequence ID" value="JAS44921.1"/>
    <property type="molecule type" value="Transcribed_RNA"/>
</dbReference>
<dbReference type="InterPro" id="IPR045811">
    <property type="entry name" value="MTP_lip-bd"/>
</dbReference>
<dbReference type="GO" id="GO:0005794">
    <property type="term" value="C:Golgi apparatus"/>
    <property type="evidence" value="ECO:0007669"/>
    <property type="project" value="TreeGrafter"/>
</dbReference>
<evidence type="ECO:0000259" key="6">
    <source>
        <dbReference type="PROSITE" id="PS51211"/>
    </source>
</evidence>
<comment type="caution">
    <text evidence="5">Lacks conserved residue(s) required for the propagation of feature annotation.</text>
</comment>
<dbReference type="GO" id="GO:0042157">
    <property type="term" value="P:lipoprotein metabolic process"/>
    <property type="evidence" value="ECO:0007669"/>
    <property type="project" value="TreeGrafter"/>
</dbReference>
<dbReference type="SUPFAM" id="SSF56968">
    <property type="entry name" value="Lipovitellin-phosvitin complex, beta-sheet shell regions"/>
    <property type="match status" value="1"/>
</dbReference>
<reference evidence="7" key="1">
    <citation type="submission" date="2015-11" db="EMBL/GenBank/DDBJ databases">
        <title>De novo transcriptome assembly of four potential Pierce s Disease insect vectors from Arizona vineyards.</title>
        <authorList>
            <person name="Tassone E.E."/>
        </authorList>
    </citation>
    <scope>NUCLEOTIDE SEQUENCE</scope>
</reference>
<dbReference type="SMART" id="SM00638">
    <property type="entry name" value="LPD_N"/>
    <property type="match status" value="1"/>
</dbReference>
<evidence type="ECO:0000313" key="7">
    <source>
        <dbReference type="EMBL" id="JAS44921.1"/>
    </source>
</evidence>
<evidence type="ECO:0000256" key="3">
    <source>
        <dbReference type="ARBA" id="ARBA00022729"/>
    </source>
</evidence>
<dbReference type="GO" id="GO:0016323">
    <property type="term" value="C:basolateral plasma membrane"/>
    <property type="evidence" value="ECO:0007669"/>
    <property type="project" value="TreeGrafter"/>
</dbReference>
<comment type="subcellular location">
    <subcellularLocation>
        <location evidence="1">Endoplasmic reticulum</location>
    </subcellularLocation>
</comment>
<dbReference type="InterPro" id="IPR039988">
    <property type="entry name" value="MTTP"/>
</dbReference>
<dbReference type="Pfam" id="PF01347">
    <property type="entry name" value="Vitellogenin_N"/>
    <property type="match status" value="1"/>
</dbReference>
<dbReference type="PANTHER" id="PTHR13024:SF0">
    <property type="entry name" value="MICROSOMAL TRIACYLGLYCEROL TRANSFER PROTEIN"/>
    <property type="match status" value="1"/>
</dbReference>
<evidence type="ECO:0000256" key="2">
    <source>
        <dbReference type="ARBA" id="ARBA00022448"/>
    </source>
</evidence>
<dbReference type="SUPFAM" id="SSF48431">
    <property type="entry name" value="Lipovitellin-phosvitin complex, superhelical domain"/>
    <property type="match status" value="1"/>
</dbReference>
<dbReference type="PANTHER" id="PTHR13024">
    <property type="entry name" value="MICROSOMAL TRIGLYCERIDE TRANSFER PROTEIN, LARGE SUBUNIT"/>
    <property type="match status" value="1"/>
</dbReference>
<dbReference type="GO" id="GO:0005783">
    <property type="term" value="C:endoplasmic reticulum"/>
    <property type="evidence" value="ECO:0007669"/>
    <property type="project" value="UniProtKB-SubCell"/>
</dbReference>
<dbReference type="InterPro" id="IPR011030">
    <property type="entry name" value="Lipovitellin_superhlx_dom"/>
</dbReference>
<dbReference type="Gene3D" id="1.25.10.20">
    <property type="entry name" value="Vitellinogen, superhelical"/>
    <property type="match status" value="1"/>
</dbReference>
<accession>A0A1B6F498</accession>
<keyword evidence="3" id="KW-0732">Signal</keyword>
<evidence type="ECO:0000256" key="5">
    <source>
        <dbReference type="PROSITE-ProRule" id="PRU00557"/>
    </source>
</evidence>
<organism evidence="7">
    <name type="scientific">Cuerna arida</name>
    <dbReference type="NCBI Taxonomy" id="1464854"/>
    <lineage>
        <taxon>Eukaryota</taxon>
        <taxon>Metazoa</taxon>
        <taxon>Ecdysozoa</taxon>
        <taxon>Arthropoda</taxon>
        <taxon>Hexapoda</taxon>
        <taxon>Insecta</taxon>
        <taxon>Pterygota</taxon>
        <taxon>Neoptera</taxon>
        <taxon>Paraneoptera</taxon>
        <taxon>Hemiptera</taxon>
        <taxon>Auchenorrhyncha</taxon>
        <taxon>Membracoidea</taxon>
        <taxon>Cicadellidae</taxon>
        <taxon>Cicadellinae</taxon>
        <taxon>Proconiini</taxon>
        <taxon>Cuerna</taxon>
    </lineage>
</organism>
<protein>
    <recommendedName>
        <fullName evidence="6">Vitellogenin domain-containing protein</fullName>
    </recommendedName>
</protein>
<proteinExistence type="predicted"/>
<keyword evidence="4" id="KW-0256">Endoplasmic reticulum</keyword>
<dbReference type="GO" id="GO:0005548">
    <property type="term" value="F:phospholipid transporter activity"/>
    <property type="evidence" value="ECO:0007669"/>
    <property type="project" value="InterPro"/>
</dbReference>
<evidence type="ECO:0000256" key="4">
    <source>
        <dbReference type="ARBA" id="ARBA00022824"/>
    </source>
</evidence>
<gene>
    <name evidence="7" type="ORF">g.25651</name>
</gene>
<dbReference type="Gene3D" id="2.30.230.10">
    <property type="entry name" value="Lipovitellin, beta-sheet shell regions, chain A"/>
    <property type="match status" value="1"/>
</dbReference>
<dbReference type="GO" id="GO:0008289">
    <property type="term" value="F:lipid binding"/>
    <property type="evidence" value="ECO:0007669"/>
    <property type="project" value="InterPro"/>
</dbReference>
<dbReference type="InterPro" id="IPR015816">
    <property type="entry name" value="Vitellinogen_b-sht_N"/>
</dbReference>
<feature type="non-terminal residue" evidence="7">
    <location>
        <position position="1"/>
    </location>
</feature>
<name>A0A1B6F498_9HEMI</name>
<dbReference type="InterPro" id="IPR015819">
    <property type="entry name" value="Lipid_transp_b-sht_shell"/>
</dbReference>
<feature type="domain" description="Vitellogenin" evidence="6">
    <location>
        <begin position="50"/>
        <end position="690"/>
    </location>
</feature>
<sequence>GDSSQIRATFGTRSSLSMATFSPLLVLFVLAGFGSHCLMAPAAAGGPRLFEPPSACLYSYQATLLLNEAAPGRGKDVGFQVAAGLSVETVWQSVSSPLNKLLKLKIVNPKLSIKSRKAPAPEGFITHTSKLEELKNGDFLLHWNNGHVKSVYINQNEVISIINLKKGIASLFQFQLTTQEVKETDASGECEVVYTSLDRNMVEKIKSSCHKPELPYILHPQKLWSAAVSSKRRSVIVLSPDLAAIETIDSEEKHQLSIPLREEAGGAILSQQGIKLQEKSSGAALIEENTIDAAIKTIEKSTGQFFVKHSLFLTKESNTCADGTCPSFYSLVKENRDALKTENLGTIRSASAFVKLLNAAREAKKEDLIKTLKNTKNKKILFQLMDLMGAAQTIDAHEAALKVLNFQSEESLDLNERYLWSLSLGSHPVSDVVKDLVRLVEAGPYNEKLDETLVLTIAATTNNLKKHNGTANEKIMQDVLQMLENKVKACRSEDTCLLKYMRAFKNLAAKESIPTLLTYAKTGSKRVSVAAFNAIHSFPASFWSPDVIKVAKRAYFQLDKRYDSSARTLALDILLENGPDEVLLSELLLSLKSQDPAYEVKQYLVQRINQIGESDKNLISSVKALLKSLNLKNYNILSQKGLSTAFTRSFMDHPSANGTLSTIQEMSGGIVKRGLVDVIIDRQGSSRQSIFTLGLFAGGLGSFLSSDENNPEEEEEEETAVAGMDLTVMGVQVRPFVFFTGQGELMGHVWSGTASDITSAFQALALLQDHLQYIPLEAGFIAEVSLQGGISFDLSGKISLSIWNRNAESLVEKSAGLSVVGLMRVNSMFVHSQVQFNIATEVKLRLVSNIDFYSSIALCLQLQQPDSVIKHNVHKVERIPGSKHRLRKSKYKVIPVSGRTYALNQKNNELCNVIFAE</sequence>
<keyword evidence="2" id="KW-0813">Transport</keyword>
<dbReference type="PROSITE" id="PS51211">
    <property type="entry name" value="VITELLOGENIN"/>
    <property type="match status" value="1"/>
</dbReference>
<dbReference type="AlphaFoldDB" id="A0A1B6F498"/>